<sequence length="730" mass="79086">MLPLLLALLHASGTFEWTLLRQLDHILYDTRLRATMPRTTDASVVIVDVDEKSLAEVGRWPWGRHHMARLTDELFERQGAAVVGFDMIFAEPDESSGLGRLRELALGELRDEPRFARRLTQLENGLDYDGLFAQALRGRPAVLGYYFTDDSQGRASGVLPPPAMPAASLRGQPIAFTSWSGYGANIERLVAAAPMGGFINPVIDPDGVVRAVPLLAEYQGQYYEALSLAVFRVLMGLPEVEPVVAGGGGGSLEAVRLRLASRFIELPVALGVSALVPFRGPGGPQGGSFRYVSASDLLQGRLAPHSLDGKVVLVGTTAPGLKDLRATPVGETFPGVETHANLVSAFLDGRALVEPDYALGYDLLQLLVGGLLLALLLPVLSAAPAVLVSAAVLAAGAGLNFWLYASAGLVLPLAAFLAMALSAFALNMSYGYFVESRSKRGLAQLFGTYVPPELVHEMVKSPENYSMAAENRQLTVMFCDMRGFTRLSEQMEPKQLQALLNGVFNRLSAVIRGHQGTIDKYMGDCVMAFWGAPVEIPDHAALAVRCALAIGIAVDDINREHQAQGLPVIQVGIGLNTGIMCVGDMGSDVRRAYTVIGDEVNLGARLEGLSKRYGVPIVASDNTRRLAPGFTWQELDKVRVHGRASALTIHQPLAPGSEDDPEVVDELRAWQAFLRSWRAQNWESGELLLRGLAQRHGERPLYRFYAARLEARRPHGFDPAWDGATHFDGK</sequence>
<dbReference type="SMART" id="SM01080">
    <property type="entry name" value="CHASE2"/>
    <property type="match status" value="1"/>
</dbReference>
<dbReference type="InterPro" id="IPR001054">
    <property type="entry name" value="A/G_cyclase"/>
</dbReference>
<dbReference type="SMART" id="SM00044">
    <property type="entry name" value="CYCc"/>
    <property type="match status" value="1"/>
</dbReference>
<dbReference type="GO" id="GO:0004016">
    <property type="term" value="F:adenylate cyclase activity"/>
    <property type="evidence" value="ECO:0007669"/>
    <property type="project" value="UniProtKB-ARBA"/>
</dbReference>
<proteinExistence type="predicted"/>
<dbReference type="InterPro" id="IPR007890">
    <property type="entry name" value="CHASE2"/>
</dbReference>
<evidence type="ECO:0000259" key="2">
    <source>
        <dbReference type="PROSITE" id="PS50125"/>
    </source>
</evidence>
<dbReference type="AlphaFoldDB" id="A0A936ZK08"/>
<dbReference type="InterPro" id="IPR050697">
    <property type="entry name" value="Adenylyl/Guanylyl_Cyclase_3/4"/>
</dbReference>
<organism evidence="3 4">
    <name type="scientific">Ramlibacter aurantiacus</name>
    <dbReference type="NCBI Taxonomy" id="2801330"/>
    <lineage>
        <taxon>Bacteria</taxon>
        <taxon>Pseudomonadati</taxon>
        <taxon>Pseudomonadota</taxon>
        <taxon>Betaproteobacteria</taxon>
        <taxon>Burkholderiales</taxon>
        <taxon>Comamonadaceae</taxon>
        <taxon>Ramlibacter</taxon>
    </lineage>
</organism>
<dbReference type="Gene3D" id="3.30.70.1230">
    <property type="entry name" value="Nucleotide cyclase"/>
    <property type="match status" value="1"/>
</dbReference>
<feature type="transmembrane region" description="Helical" evidence="1">
    <location>
        <begin position="409"/>
        <end position="433"/>
    </location>
</feature>
<dbReference type="PANTHER" id="PTHR43081">
    <property type="entry name" value="ADENYLATE CYCLASE, TERMINAL-DIFFERENTIATION SPECIFIC-RELATED"/>
    <property type="match status" value="1"/>
</dbReference>
<evidence type="ECO:0000313" key="4">
    <source>
        <dbReference type="Proteomes" id="UP000613011"/>
    </source>
</evidence>
<dbReference type="Pfam" id="PF00211">
    <property type="entry name" value="Guanylate_cyc"/>
    <property type="match status" value="1"/>
</dbReference>
<evidence type="ECO:0000256" key="1">
    <source>
        <dbReference type="SAM" id="Phobius"/>
    </source>
</evidence>
<keyword evidence="4" id="KW-1185">Reference proteome</keyword>
<dbReference type="SUPFAM" id="SSF55073">
    <property type="entry name" value="Nucleotide cyclase"/>
    <property type="match status" value="1"/>
</dbReference>
<keyword evidence="1" id="KW-0812">Transmembrane</keyword>
<feature type="transmembrane region" description="Helical" evidence="1">
    <location>
        <begin position="358"/>
        <end position="377"/>
    </location>
</feature>
<dbReference type="GO" id="GO:0006171">
    <property type="term" value="P:cAMP biosynthetic process"/>
    <property type="evidence" value="ECO:0007669"/>
    <property type="project" value="TreeGrafter"/>
</dbReference>
<reference evidence="3" key="1">
    <citation type="submission" date="2021-01" db="EMBL/GenBank/DDBJ databases">
        <title>Ramlibacter sp. strain AW1 16S ribosomal RNA gene Genome sequencing and assembly.</title>
        <authorList>
            <person name="Kang M."/>
        </authorList>
    </citation>
    <scope>NUCLEOTIDE SEQUENCE</scope>
    <source>
        <strain evidence="3">AW1</strain>
    </source>
</reference>
<dbReference type="Pfam" id="PF05226">
    <property type="entry name" value="CHASE2"/>
    <property type="match status" value="1"/>
</dbReference>
<comment type="caution">
    <text evidence="3">The sequence shown here is derived from an EMBL/GenBank/DDBJ whole genome shotgun (WGS) entry which is preliminary data.</text>
</comment>
<dbReference type="Proteomes" id="UP000613011">
    <property type="component" value="Unassembled WGS sequence"/>
</dbReference>
<keyword evidence="1" id="KW-1133">Transmembrane helix</keyword>
<dbReference type="GO" id="GO:0035556">
    <property type="term" value="P:intracellular signal transduction"/>
    <property type="evidence" value="ECO:0007669"/>
    <property type="project" value="InterPro"/>
</dbReference>
<dbReference type="PANTHER" id="PTHR43081:SF1">
    <property type="entry name" value="ADENYLATE CYCLASE, TERMINAL-DIFFERENTIATION SPECIFIC"/>
    <property type="match status" value="1"/>
</dbReference>
<dbReference type="PROSITE" id="PS50125">
    <property type="entry name" value="GUANYLATE_CYCLASE_2"/>
    <property type="match status" value="1"/>
</dbReference>
<gene>
    <name evidence="3" type="ORF">JI739_12735</name>
</gene>
<dbReference type="EMBL" id="JAEQNA010000004">
    <property type="protein sequence ID" value="MBL0421217.1"/>
    <property type="molecule type" value="Genomic_DNA"/>
</dbReference>
<keyword evidence="1" id="KW-0472">Membrane</keyword>
<dbReference type="CDD" id="cd07302">
    <property type="entry name" value="CHD"/>
    <property type="match status" value="1"/>
</dbReference>
<accession>A0A936ZK08</accession>
<name>A0A936ZK08_9BURK</name>
<dbReference type="InterPro" id="IPR029787">
    <property type="entry name" value="Nucleotide_cyclase"/>
</dbReference>
<feature type="domain" description="Guanylate cyclase" evidence="2">
    <location>
        <begin position="475"/>
        <end position="607"/>
    </location>
</feature>
<evidence type="ECO:0000313" key="3">
    <source>
        <dbReference type="EMBL" id="MBL0421217.1"/>
    </source>
</evidence>
<protein>
    <submittedName>
        <fullName evidence="3">Adenylate/guanylate cyclase domain-containing protein</fullName>
    </submittedName>
</protein>